<feature type="region of interest" description="Disordered" evidence="3">
    <location>
        <begin position="85"/>
        <end position="109"/>
    </location>
</feature>
<reference evidence="5 6" key="1">
    <citation type="journal article" date="2018" name="J. Allergy Clin. Immunol.">
        <title>High-quality assembly of Dermatophagoides pteronyssinus genome and transcriptome reveals a wide range of novel allergens.</title>
        <authorList>
            <person name="Liu X.Y."/>
            <person name="Yang K.Y."/>
            <person name="Wang M.Q."/>
            <person name="Kwok J.S."/>
            <person name="Zeng X."/>
            <person name="Yang Z."/>
            <person name="Xiao X.J."/>
            <person name="Lau C.P."/>
            <person name="Li Y."/>
            <person name="Huang Z.M."/>
            <person name="Ba J.G."/>
            <person name="Yim A.K."/>
            <person name="Ouyang C.Y."/>
            <person name="Ngai S.M."/>
            <person name="Chan T.F."/>
            <person name="Leung E.L."/>
            <person name="Liu L."/>
            <person name="Liu Z.G."/>
            <person name="Tsui S.K."/>
        </authorList>
    </citation>
    <scope>NUCLEOTIDE SEQUENCE [LARGE SCALE GENOMIC DNA]</scope>
    <source>
        <strain evidence="5">Derp</strain>
    </source>
</reference>
<dbReference type="PRINTS" id="PR00677">
    <property type="entry name" value="PHOSDUCIN"/>
</dbReference>
<comment type="similarity">
    <text evidence="1">Belongs to the phosducin family.</text>
</comment>
<evidence type="ECO:0000313" key="5">
    <source>
        <dbReference type="EMBL" id="KAH9413504.1"/>
    </source>
</evidence>
<dbReference type="Gene3D" id="3.40.30.10">
    <property type="entry name" value="Glutaredoxin"/>
    <property type="match status" value="1"/>
</dbReference>
<reference evidence="5 6" key="2">
    <citation type="journal article" date="2022" name="Mol. Biol. Evol.">
        <title>Comparative Genomics Reveals Insights into the Divergent Evolution of Astigmatic Mites and Household Pest Adaptations.</title>
        <authorList>
            <person name="Xiong Q."/>
            <person name="Wan A.T."/>
            <person name="Liu X."/>
            <person name="Fung C.S."/>
            <person name="Xiao X."/>
            <person name="Malainual N."/>
            <person name="Hou J."/>
            <person name="Wang L."/>
            <person name="Wang M."/>
            <person name="Yang K.Y."/>
            <person name="Cui Y."/>
            <person name="Leung E.L."/>
            <person name="Nong W."/>
            <person name="Shin S.K."/>
            <person name="Au S.W."/>
            <person name="Jeong K.Y."/>
            <person name="Chew F.T."/>
            <person name="Hui J.H."/>
            <person name="Leung T.F."/>
            <person name="Tungtrongchitr A."/>
            <person name="Zhong N."/>
            <person name="Liu Z."/>
            <person name="Tsui S.K."/>
        </authorList>
    </citation>
    <scope>NUCLEOTIDE SEQUENCE [LARGE SCALE GENOMIC DNA]</scope>
    <source>
        <strain evidence="5">Derp</strain>
    </source>
</reference>
<organism evidence="5 6">
    <name type="scientific">Dermatophagoides pteronyssinus</name>
    <name type="common">European house dust mite</name>
    <dbReference type="NCBI Taxonomy" id="6956"/>
    <lineage>
        <taxon>Eukaryota</taxon>
        <taxon>Metazoa</taxon>
        <taxon>Ecdysozoa</taxon>
        <taxon>Arthropoda</taxon>
        <taxon>Chelicerata</taxon>
        <taxon>Arachnida</taxon>
        <taxon>Acari</taxon>
        <taxon>Acariformes</taxon>
        <taxon>Sarcoptiformes</taxon>
        <taxon>Astigmata</taxon>
        <taxon>Psoroptidia</taxon>
        <taxon>Analgoidea</taxon>
        <taxon>Pyroglyphidae</taxon>
        <taxon>Dermatophagoidinae</taxon>
        <taxon>Dermatophagoides</taxon>
    </lineage>
</organism>
<comment type="caution">
    <text evidence="5">The sequence shown here is derived from an EMBL/GenBank/DDBJ whole genome shotgun (WGS) entry which is preliminary data.</text>
</comment>
<dbReference type="PANTHER" id="PTHR46052">
    <property type="entry name" value="PHOSDUCIN-LIKE PROTEIN"/>
    <property type="match status" value="1"/>
</dbReference>
<dbReference type="SUPFAM" id="SSF52833">
    <property type="entry name" value="Thioredoxin-like"/>
    <property type="match status" value="1"/>
</dbReference>
<evidence type="ECO:0000256" key="1">
    <source>
        <dbReference type="ARBA" id="ARBA00009686"/>
    </source>
</evidence>
<sequence>MSNLDNKLLGEKNHYYCSSSSDDDNDNDDDRSDYREISVQSKIKWEGTSCNTGPKGVIEDFQRYKKFENERRLNRERARSERIKKSAMTVKLPPPPPPPATTTDDLDDEDDPFINEYIAKRMKEMLDRYQRSTANKQFGELKHLPSGEAFLKHIDDVQLRSVLIVTHIYNHKIVECNMMNNCIDKLARKYPDVLFCSLDAINVGMSREFTKYGVPALLIYKNGELIGNFVSLGDEFGADFDEKDVEDFLVENNILISSQLISSISVTSNLSKQIEQQNQSNNNK</sequence>
<evidence type="ECO:0000256" key="3">
    <source>
        <dbReference type="SAM" id="MobiDB-lite"/>
    </source>
</evidence>
<keyword evidence="2" id="KW-0597">Phosphoprotein</keyword>
<name>A0ABQ8IT62_DERPT</name>
<dbReference type="InterPro" id="IPR023196">
    <property type="entry name" value="Phosducin_N_dom_sf"/>
</dbReference>
<feature type="domain" description="Phosducin" evidence="4">
    <location>
        <begin position="106"/>
        <end position="260"/>
    </location>
</feature>
<protein>
    <recommendedName>
        <fullName evidence="4">Phosducin domain-containing protein</fullName>
    </recommendedName>
</protein>
<evidence type="ECO:0000313" key="6">
    <source>
        <dbReference type="Proteomes" id="UP000887458"/>
    </source>
</evidence>
<dbReference type="PANTHER" id="PTHR46052:SF1">
    <property type="entry name" value="PHOSDUCIN-LIKE PROTEIN"/>
    <property type="match status" value="1"/>
</dbReference>
<dbReference type="CDD" id="cd02987">
    <property type="entry name" value="Phd_like_Phd"/>
    <property type="match status" value="1"/>
</dbReference>
<keyword evidence="6" id="KW-1185">Reference proteome</keyword>
<evidence type="ECO:0000259" key="4">
    <source>
        <dbReference type="Pfam" id="PF02114"/>
    </source>
</evidence>
<dbReference type="InterPro" id="IPR036249">
    <property type="entry name" value="Thioredoxin-like_sf"/>
</dbReference>
<dbReference type="Pfam" id="PF02114">
    <property type="entry name" value="Phosducin"/>
    <property type="match status" value="2"/>
</dbReference>
<proteinExistence type="inferred from homology"/>
<dbReference type="InterPro" id="IPR024253">
    <property type="entry name" value="Phosducin_thioredoxin-like_dom"/>
</dbReference>
<dbReference type="InterPro" id="IPR051499">
    <property type="entry name" value="Phosducin-like_reg"/>
</dbReference>
<evidence type="ECO:0000256" key="2">
    <source>
        <dbReference type="ARBA" id="ARBA00022553"/>
    </source>
</evidence>
<feature type="compositionally biased region" description="Acidic residues" evidence="3">
    <location>
        <begin position="21"/>
        <end position="31"/>
    </location>
</feature>
<dbReference type="Proteomes" id="UP000887458">
    <property type="component" value="Unassembled WGS sequence"/>
</dbReference>
<dbReference type="InterPro" id="IPR001200">
    <property type="entry name" value="Phosducin"/>
</dbReference>
<gene>
    <name evidence="5" type="ORF">DERP_007982</name>
</gene>
<feature type="region of interest" description="Disordered" evidence="3">
    <location>
        <begin position="1"/>
        <end position="35"/>
    </location>
</feature>
<dbReference type="Gene3D" id="1.10.168.10">
    <property type="entry name" value="Phosducin, domain 2"/>
    <property type="match status" value="1"/>
</dbReference>
<feature type="domain" description="Phosducin" evidence="4">
    <location>
        <begin position="41"/>
        <end position="90"/>
    </location>
</feature>
<accession>A0ABQ8IT62</accession>
<dbReference type="EMBL" id="NJHN03000121">
    <property type="protein sequence ID" value="KAH9413504.1"/>
    <property type="molecule type" value="Genomic_DNA"/>
</dbReference>